<dbReference type="Proteomes" id="UP000287374">
    <property type="component" value="Unassembled WGS sequence"/>
</dbReference>
<evidence type="ECO:0000259" key="1">
    <source>
        <dbReference type="Pfam" id="PF00550"/>
    </source>
</evidence>
<dbReference type="SUPFAM" id="SSF47336">
    <property type="entry name" value="ACP-like"/>
    <property type="match status" value="1"/>
</dbReference>
<organism evidence="2 4">
    <name type="scientific">Legionella qingyii</name>
    <dbReference type="NCBI Taxonomy" id="2184757"/>
    <lineage>
        <taxon>Bacteria</taxon>
        <taxon>Pseudomonadati</taxon>
        <taxon>Pseudomonadota</taxon>
        <taxon>Gammaproteobacteria</taxon>
        <taxon>Legionellales</taxon>
        <taxon>Legionellaceae</taxon>
        <taxon>Legionella</taxon>
    </lineage>
</organism>
<reference evidence="3 5" key="2">
    <citation type="submission" date="2018-12" db="EMBL/GenBank/DDBJ databases">
        <title>Legionella sp,whole genome shotgun sequence.</title>
        <authorList>
            <person name="Wu H."/>
        </authorList>
    </citation>
    <scope>NUCLEOTIDE SEQUENCE [LARGE SCALE GENOMIC DNA]</scope>
    <source>
        <strain evidence="5">km489</strain>
        <strain evidence="3">Km489</strain>
    </source>
</reference>
<evidence type="ECO:0000313" key="4">
    <source>
        <dbReference type="Proteomes" id="UP000247152"/>
    </source>
</evidence>
<accession>A0A317TXQ4</accession>
<reference evidence="2 4" key="1">
    <citation type="submission" date="2018-05" db="EMBL/GenBank/DDBJ databases">
        <title>Legionella qingyii sp.nov., whole genome shotgun sequence.</title>
        <authorList>
            <person name="Wu H."/>
            <person name="Zhu Q."/>
            <person name="Hu C."/>
        </authorList>
    </citation>
    <scope>NUCLEOTIDE SEQUENCE [LARGE SCALE GENOMIC DNA]</scope>
    <source>
        <strain evidence="2 4">HEB18</strain>
    </source>
</reference>
<dbReference type="OrthoDB" id="9810922at2"/>
<feature type="domain" description="Carrier" evidence="1">
    <location>
        <begin position="29"/>
        <end position="76"/>
    </location>
</feature>
<dbReference type="Proteomes" id="UP000247152">
    <property type="component" value="Unassembled WGS sequence"/>
</dbReference>
<dbReference type="InterPro" id="IPR036736">
    <property type="entry name" value="ACP-like_sf"/>
</dbReference>
<evidence type="ECO:0000313" key="3">
    <source>
        <dbReference type="EMBL" id="RUR24104.1"/>
    </source>
</evidence>
<evidence type="ECO:0000313" key="5">
    <source>
        <dbReference type="Proteomes" id="UP000287374"/>
    </source>
</evidence>
<keyword evidence="5" id="KW-1185">Reference proteome</keyword>
<name>A0A317TXQ4_9GAMM</name>
<sequence length="88" mass="10394">MSNDSKSIDEIRMVFLQSLHQIAPEIDFQNVSPDTILREEYEIDSMDFLRFIVLLHEKLKIDIPEKDYPKLATLKSSLTYLNEKINQH</sequence>
<dbReference type="Gene3D" id="1.10.1200.10">
    <property type="entry name" value="ACP-like"/>
    <property type="match status" value="1"/>
</dbReference>
<dbReference type="EMBL" id="RZGX01000006">
    <property type="protein sequence ID" value="RUR24104.1"/>
    <property type="molecule type" value="Genomic_DNA"/>
</dbReference>
<dbReference type="AlphaFoldDB" id="A0A317TXQ4"/>
<proteinExistence type="predicted"/>
<dbReference type="Pfam" id="PF00550">
    <property type="entry name" value="PP-binding"/>
    <property type="match status" value="1"/>
</dbReference>
<comment type="caution">
    <text evidence="2">The sequence shown here is derived from an EMBL/GenBank/DDBJ whole genome shotgun (WGS) entry which is preliminary data.</text>
</comment>
<protein>
    <submittedName>
        <fullName evidence="3">Acyl carrier protein</fullName>
    </submittedName>
</protein>
<evidence type="ECO:0000313" key="2">
    <source>
        <dbReference type="EMBL" id="PWY54353.1"/>
    </source>
</evidence>
<gene>
    <name evidence="2" type="ORF">DGG96_17595</name>
    <name evidence="3" type="ORF">ELY20_05955</name>
</gene>
<dbReference type="EMBL" id="QHJG01000037">
    <property type="protein sequence ID" value="PWY54353.1"/>
    <property type="molecule type" value="Genomic_DNA"/>
</dbReference>
<dbReference type="RefSeq" id="WP_110143851.1">
    <property type="nucleotide sequence ID" value="NZ_QHJG01000037.1"/>
</dbReference>
<dbReference type="InterPro" id="IPR009081">
    <property type="entry name" value="PP-bd_ACP"/>
</dbReference>